<sequence>MSSTFGPENLQIPVVVKLVNGPYGEEVHQLLARHGLAPTLYGCAHFKCTPTAYIMEHLNGDWVMLFDFLQRELSRPFYPTIRHSLEDVVGLLKNEGFIHGDFRSSNVMVQIHEGNAQIKVIDFDWAGKPGQISYSAVHNITIGFPGKPYDSIRAEDDLTLLDSWWEKECLTSI</sequence>
<dbReference type="RefSeq" id="XP_040761841.1">
    <property type="nucleotide sequence ID" value="XM_040907196.1"/>
</dbReference>
<feature type="domain" description="Protein kinase" evidence="1">
    <location>
        <begin position="1"/>
        <end position="173"/>
    </location>
</feature>
<dbReference type="Proteomes" id="UP000076871">
    <property type="component" value="Unassembled WGS sequence"/>
</dbReference>
<dbReference type="Gene3D" id="1.10.510.10">
    <property type="entry name" value="Transferase(Phosphotransferase) domain 1"/>
    <property type="match status" value="1"/>
</dbReference>
<dbReference type="OrthoDB" id="2803068at2759"/>
<dbReference type="InterPro" id="IPR011009">
    <property type="entry name" value="Kinase-like_dom_sf"/>
</dbReference>
<dbReference type="PROSITE" id="PS00109">
    <property type="entry name" value="PROTEIN_KINASE_TYR"/>
    <property type="match status" value="1"/>
</dbReference>
<dbReference type="PROSITE" id="PS50011">
    <property type="entry name" value="PROTEIN_KINASE_DOM"/>
    <property type="match status" value="1"/>
</dbReference>
<organism evidence="2 3">
    <name type="scientific">Laetiporus sulphureus 93-53</name>
    <dbReference type="NCBI Taxonomy" id="1314785"/>
    <lineage>
        <taxon>Eukaryota</taxon>
        <taxon>Fungi</taxon>
        <taxon>Dikarya</taxon>
        <taxon>Basidiomycota</taxon>
        <taxon>Agaricomycotina</taxon>
        <taxon>Agaricomycetes</taxon>
        <taxon>Polyporales</taxon>
        <taxon>Laetiporus</taxon>
    </lineage>
</organism>
<evidence type="ECO:0000313" key="3">
    <source>
        <dbReference type="Proteomes" id="UP000076871"/>
    </source>
</evidence>
<dbReference type="InterPro" id="IPR008266">
    <property type="entry name" value="Tyr_kinase_AS"/>
</dbReference>
<protein>
    <recommendedName>
        <fullName evidence="1">Protein kinase domain-containing protein</fullName>
    </recommendedName>
</protein>
<dbReference type="AlphaFoldDB" id="A0A165D3T8"/>
<gene>
    <name evidence="2" type="ORF">LAESUDRAFT_715811</name>
</gene>
<reference evidence="2 3" key="1">
    <citation type="journal article" date="2016" name="Mol. Biol. Evol.">
        <title>Comparative Genomics of Early-Diverging Mushroom-Forming Fungi Provides Insights into the Origins of Lignocellulose Decay Capabilities.</title>
        <authorList>
            <person name="Nagy L.G."/>
            <person name="Riley R."/>
            <person name="Tritt A."/>
            <person name="Adam C."/>
            <person name="Daum C."/>
            <person name="Floudas D."/>
            <person name="Sun H."/>
            <person name="Yadav J.S."/>
            <person name="Pangilinan J."/>
            <person name="Larsson K.H."/>
            <person name="Matsuura K."/>
            <person name="Barry K."/>
            <person name="Labutti K."/>
            <person name="Kuo R."/>
            <person name="Ohm R.A."/>
            <person name="Bhattacharya S.S."/>
            <person name="Shirouzu T."/>
            <person name="Yoshinaga Y."/>
            <person name="Martin F.M."/>
            <person name="Grigoriev I.V."/>
            <person name="Hibbett D.S."/>
        </authorList>
    </citation>
    <scope>NUCLEOTIDE SEQUENCE [LARGE SCALE GENOMIC DNA]</scope>
    <source>
        <strain evidence="2 3">93-53</strain>
    </source>
</reference>
<evidence type="ECO:0000313" key="2">
    <source>
        <dbReference type="EMBL" id="KZT04101.1"/>
    </source>
</evidence>
<dbReference type="SUPFAM" id="SSF56112">
    <property type="entry name" value="Protein kinase-like (PK-like)"/>
    <property type="match status" value="1"/>
</dbReference>
<dbReference type="GO" id="GO:0004672">
    <property type="term" value="F:protein kinase activity"/>
    <property type="evidence" value="ECO:0007669"/>
    <property type="project" value="InterPro"/>
</dbReference>
<proteinExistence type="predicted"/>
<dbReference type="GeneID" id="63824225"/>
<dbReference type="InParanoid" id="A0A165D3T8"/>
<dbReference type="Pfam" id="PF01636">
    <property type="entry name" value="APH"/>
    <property type="match status" value="1"/>
</dbReference>
<accession>A0A165D3T8</accession>
<keyword evidence="3" id="KW-1185">Reference proteome</keyword>
<evidence type="ECO:0000259" key="1">
    <source>
        <dbReference type="PROSITE" id="PS50011"/>
    </source>
</evidence>
<dbReference type="InterPro" id="IPR002575">
    <property type="entry name" value="Aminoglycoside_PTrfase"/>
</dbReference>
<name>A0A165D3T8_9APHY</name>
<dbReference type="InterPro" id="IPR000719">
    <property type="entry name" value="Prot_kinase_dom"/>
</dbReference>
<dbReference type="GO" id="GO:0005524">
    <property type="term" value="F:ATP binding"/>
    <property type="evidence" value="ECO:0007669"/>
    <property type="project" value="InterPro"/>
</dbReference>
<dbReference type="STRING" id="1314785.A0A165D3T8"/>
<dbReference type="EMBL" id="KV427639">
    <property type="protein sequence ID" value="KZT04101.1"/>
    <property type="molecule type" value="Genomic_DNA"/>
</dbReference>